<evidence type="ECO:0000313" key="3">
    <source>
        <dbReference type="Proteomes" id="UP001500187"/>
    </source>
</evidence>
<feature type="transmembrane region" description="Helical" evidence="1">
    <location>
        <begin position="343"/>
        <end position="360"/>
    </location>
</feature>
<evidence type="ECO:0000313" key="2">
    <source>
        <dbReference type="EMBL" id="GAA4787821.1"/>
    </source>
</evidence>
<keyword evidence="3" id="KW-1185">Reference proteome</keyword>
<reference evidence="3" key="1">
    <citation type="journal article" date="2019" name="Int. J. Syst. Evol. Microbiol.">
        <title>The Global Catalogue of Microorganisms (GCM) 10K type strain sequencing project: providing services to taxonomists for standard genome sequencing and annotation.</title>
        <authorList>
            <consortium name="The Broad Institute Genomics Platform"/>
            <consortium name="The Broad Institute Genome Sequencing Center for Infectious Disease"/>
            <person name="Wu L."/>
            <person name="Ma J."/>
        </authorList>
    </citation>
    <scope>NUCLEOTIDE SEQUENCE [LARGE SCALE GENOMIC DNA]</scope>
    <source>
        <strain evidence="3">JCM 18541</strain>
    </source>
</reference>
<evidence type="ECO:0000256" key="1">
    <source>
        <dbReference type="SAM" id="Phobius"/>
    </source>
</evidence>
<dbReference type="Proteomes" id="UP001500187">
    <property type="component" value="Unassembled WGS sequence"/>
</dbReference>
<keyword evidence="1" id="KW-0812">Transmembrane</keyword>
<keyword evidence="1" id="KW-0472">Membrane</keyword>
<comment type="caution">
    <text evidence="2">The sequence shown here is derived from an EMBL/GenBank/DDBJ whole genome shotgun (WGS) entry which is preliminary data.</text>
</comment>
<gene>
    <name evidence="2" type="ORF">GCM10023352_01830</name>
</gene>
<feature type="transmembrane region" description="Helical" evidence="1">
    <location>
        <begin position="382"/>
        <end position="404"/>
    </location>
</feature>
<accession>A0ABP9AXW2</accession>
<sequence length="425" mass="48682">MIPVRYHHECDINVMPYIKGKERRTSDGSNMLRFPEVTHFTIRRLELLIADRVIDGVALAQLAIVSEVEANTEEQVKNVIRSFASAFGGGDYRGVRGRDLHEVVEKECVNSHIDFPTAKSLKYDTEANTYTAIFLQKSPQEVEEIKNGLPAGFEDYEPFLPLLVEYTTNLTPQRAVEDKERFDQEQETRFLTFNRVGYGYFARYYAAFIAVEDNGGWRSQKFAASFEAEYLDALLLGRLQDQMLRQSELRLVQAMAGAAHSNNLGKTSDQVMALYREIEVDSVRYWMDDASANTGKTMEVLREFKKAIEFYKRYGAMKQHAETIMNIATRDQQEAALESQDRIALVLAIVGALVIPLPLLNDSFDFMDRVAQQEIFVSWQSFVFWFLLSGLTLGLIVGLVNWLLSLRRGRLRGVFSVLRPRNKHR</sequence>
<organism evidence="2 3">
    <name type="scientific">Rothia endophytica</name>
    <dbReference type="NCBI Taxonomy" id="1324766"/>
    <lineage>
        <taxon>Bacteria</taxon>
        <taxon>Bacillati</taxon>
        <taxon>Actinomycetota</taxon>
        <taxon>Actinomycetes</taxon>
        <taxon>Micrococcales</taxon>
        <taxon>Micrococcaceae</taxon>
        <taxon>Rothia</taxon>
    </lineage>
</organism>
<proteinExistence type="predicted"/>
<protein>
    <submittedName>
        <fullName evidence="2">Uncharacterized protein</fullName>
    </submittedName>
</protein>
<dbReference type="EMBL" id="BAABKP010000001">
    <property type="protein sequence ID" value="GAA4787821.1"/>
    <property type="molecule type" value="Genomic_DNA"/>
</dbReference>
<name>A0ABP9AXW2_9MICC</name>
<keyword evidence="1" id="KW-1133">Transmembrane helix</keyword>